<dbReference type="GO" id="GO:0019072">
    <property type="term" value="P:viral genome packaging"/>
    <property type="evidence" value="ECO:0007669"/>
    <property type="project" value="UniProtKB-UniRule"/>
</dbReference>
<dbReference type="Pfam" id="PF07230">
    <property type="entry name" value="Portal_T4"/>
    <property type="match status" value="1"/>
</dbReference>
<feature type="compositionally biased region" description="Gly residues" evidence="2">
    <location>
        <begin position="542"/>
        <end position="553"/>
    </location>
</feature>
<dbReference type="KEGG" id="vg:40085780"/>
<keyword evidence="1" id="KW-0167">Capsid protein</keyword>
<dbReference type="GeneID" id="40085780"/>
<keyword evidence="4" id="KW-1185">Reference proteome</keyword>
<dbReference type="GO" id="GO:0099000">
    <property type="term" value="P:symbiont genome ejection through host cell envelope, contractile tail mechanism"/>
    <property type="evidence" value="ECO:0007669"/>
    <property type="project" value="UniProtKB-UniRule"/>
</dbReference>
<evidence type="ECO:0000256" key="1">
    <source>
        <dbReference type="HAMAP-Rule" id="MF_04114"/>
    </source>
</evidence>
<dbReference type="GO" id="GO:0019076">
    <property type="term" value="P:viral release from host cell"/>
    <property type="evidence" value="ECO:0007669"/>
    <property type="project" value="UniProtKB-UniRule"/>
</dbReference>
<dbReference type="EMBL" id="KY979132">
    <property type="protein sequence ID" value="ASD50374.1"/>
    <property type="molecule type" value="Genomic_DNA"/>
</dbReference>
<dbReference type="GO" id="GO:0019028">
    <property type="term" value="C:viral capsid"/>
    <property type="evidence" value="ECO:0007669"/>
    <property type="project" value="UniProtKB-UniRule"/>
</dbReference>
<dbReference type="InterPro" id="IPR010823">
    <property type="entry name" value="Portal_Gp20"/>
</dbReference>
<dbReference type="OrthoDB" id="2332at10239"/>
<comment type="subcellular location">
    <subcellularLocation>
        <location evidence="1">Virion</location>
    </subcellularLocation>
    <text evidence="1">Located at a unique 5-fold vertex of the icosahedral capsid.</text>
</comment>
<accession>A0A218M2V0</accession>
<keyword evidence="1" id="KW-1160">Virus entry into host cell</keyword>
<name>A0A218M2V0_9CAUD</name>
<comment type="subunit">
    <text evidence="1">Homododecamer. Interacts with the large terminase subunit. Interacts with the major capsid protein. Interacts with the capsid vertex protein.</text>
</comment>
<dbReference type="RefSeq" id="YP_009609695.1">
    <property type="nucleotide sequence ID" value="NC_041997.1"/>
</dbReference>
<evidence type="ECO:0000256" key="2">
    <source>
        <dbReference type="SAM" id="MobiDB-lite"/>
    </source>
</evidence>
<protein>
    <recommendedName>
        <fullName evidence="1">Portal protein</fullName>
    </recommendedName>
    <alternativeName>
        <fullName evidence="1">gp20</fullName>
    </alternativeName>
</protein>
<keyword evidence="1" id="KW-0946">Virion</keyword>
<keyword evidence="1" id="KW-0118">Viral capsid assembly</keyword>
<feature type="compositionally biased region" description="Basic and acidic residues" evidence="2">
    <location>
        <begin position="501"/>
        <end position="513"/>
    </location>
</feature>
<comment type="similarity">
    <text evidence="1">Belongs to the Tevenvirinae portal protein family.</text>
</comment>
<feature type="region of interest" description="Disordered" evidence="2">
    <location>
        <begin position="499"/>
        <end position="553"/>
    </location>
</feature>
<dbReference type="HAMAP" id="MF_04114">
    <property type="entry name" value="PORTAL_T4"/>
    <property type="match status" value="1"/>
</dbReference>
<dbReference type="Proteomes" id="UP000224101">
    <property type="component" value="Segment"/>
</dbReference>
<keyword evidence="1" id="KW-0231">Viral genome packaging</keyword>
<proteinExistence type="inferred from homology"/>
<comment type="function">
    <text evidence="1">Forms the portal vertex of the capsid. This portal plays critical roles in head assembly, genome packaging, neck/tail attachment, and genome ejection. The portal protein multimerizes as a single ring-shaped homododecamer arranged around a central channel. Binds to the terminase subunits to form the packaging machine.</text>
</comment>
<keyword evidence="1" id="KW-1171">Viral genome ejection through host cell envelope</keyword>
<sequence length="553" mass="63225">MEIFGIEIKRKKAPKEELRVLDLNDELADAGVVLDGGDAGISSQGGVFDGIGEGAATVPADEVELIRRYREIAVTGEVDEALQEIRNEVFIFDVPGKRAFDIDFTDEDGAPSPSIQKKIAAEVATLYNVIDFHRNGTKLFDSWYINGKIHIQKVVDKRNPKLGILHTQILDPLNIRLVKYVKKEAGEIGVDLNKIQSWYMYGRTFDEKIKYGVVNVIDYGQSVSGLRIHPDSIAYADSGIRDLNTGKSIGYLYKALTPYNNLKMMEDAMVIFRVVRAPQRRAIYVDVGQLQKNKADGYMKEIMARFKNKMTYDSKTGTLADRRNILSMQEDYWLPRREGSKGTEITTIDGQDTSGVIEEVEYYRDKLWRALGVPRSRFGDQAQSFVFGKGIEIQRDEYRFKKFINNLRRYFLEFFADCLRTQLILKNIITPEDWPDIHRTMFWTFAEDNAFVEYKESEIINNRINLLDACDKYVGKYFTVDWVRKNVLRQTDLEIQAETDQMDREEKEGLYDREVDDEGNDVTQPKFFPRESNPAFGVPDQGPGGPSAGGQDS</sequence>
<keyword evidence="1" id="KW-1188">Viral release from host cell</keyword>
<reference evidence="3 4" key="1">
    <citation type="submission" date="2017-08" db="EMBL/GenBank/DDBJ databases">
        <title>Characterization and complete genome sequence of novel bacteriophage infecting the causal agent of bacterial fruit blotch, Acidovorax citrulli.</title>
        <authorList>
            <person name="Midani A.R."/>
            <person name="Park S.-H."/>
            <person name="Choi T.-J."/>
        </authorList>
    </citation>
    <scope>NUCLEOTIDE SEQUENCE [LARGE SCALE GENOMIC DNA]</scope>
</reference>
<keyword evidence="1" id="KW-1162">Viral penetration into host cytoplasm</keyword>
<keyword evidence="1" id="KW-1242">Viral contractile tail ejection system</keyword>
<evidence type="ECO:0000313" key="3">
    <source>
        <dbReference type="EMBL" id="ASD50374.1"/>
    </source>
</evidence>
<organism evidence="3 4">
    <name type="scientific">Acidovorax phage ACP17</name>
    <dbReference type="NCBI Taxonomy" id="2010329"/>
    <lineage>
        <taxon>Viruses</taxon>
        <taxon>Duplodnaviria</taxon>
        <taxon>Heunggongvirae</taxon>
        <taxon>Uroviricota</taxon>
        <taxon>Caudoviricetes</taxon>
        <taxon>Busanvirus</taxon>
        <taxon>Busanvirus ACP17</taxon>
    </lineage>
</organism>
<evidence type="ECO:0000313" key="4">
    <source>
        <dbReference type="Proteomes" id="UP000224101"/>
    </source>
</evidence>